<dbReference type="RefSeq" id="WP_036780037.1">
    <property type="nucleotide sequence ID" value="NZ_CAWLTM010000074.1"/>
</dbReference>
<dbReference type="PATRIC" id="fig|1393736.3.peg.2851"/>
<keyword evidence="2" id="KW-1185">Reference proteome</keyword>
<evidence type="ECO:0000313" key="2">
    <source>
        <dbReference type="Proteomes" id="UP000023464"/>
    </source>
</evidence>
<dbReference type="EMBL" id="JFGV01000041">
    <property type="protein sequence ID" value="EYU14674.1"/>
    <property type="molecule type" value="Genomic_DNA"/>
</dbReference>
<dbReference type="Proteomes" id="UP000023464">
    <property type="component" value="Unassembled WGS sequence"/>
</dbReference>
<gene>
    <name evidence="1" type="ORF">BA1DRAFT_02787</name>
</gene>
<sequence length="274" mass="32296">MSYLDPLALSIRFGNRNNLSTDKRWTDKPNPLRMLNQEQFTYIYEDSLHFLYGRYRFNPSNGRDNILTDIQVSKIKTGKYIDQYGHDEQYEVLGLLGGMGTFPLHSIFGTFRTEEVDLISYYFYIAYVLTGNYSVHNRYFYQGYPMGPNNDEGLDYHLMWNAVDIIPPPYKPGLPRYFPLINGYILFPSTTEAVVISNIPTDARFIRLEETGNRFPFTGEIATKTPYILPDKLRQQWDEEEEQGVPIDERGYFNEDDLWQYDEQQGDWVKWREA</sequence>
<protein>
    <submittedName>
        <fullName evidence="1">Uncharacterized protein</fullName>
    </submittedName>
</protein>
<comment type="caution">
    <text evidence="1">The sequence shown here is derived from an EMBL/GenBank/DDBJ whole genome shotgun (WGS) entry which is preliminary data.</text>
</comment>
<evidence type="ECO:0000313" key="1">
    <source>
        <dbReference type="EMBL" id="EYU14674.1"/>
    </source>
</evidence>
<accession>A0A022PGK1</accession>
<reference evidence="1 2" key="1">
    <citation type="submission" date="2014-03" db="EMBL/GenBank/DDBJ databases">
        <title>Draft Genome of Photorhabdus luminescens BA1, an Egyptian Isolate.</title>
        <authorList>
            <person name="Ghazal S."/>
            <person name="Hurst S.G.IV."/>
            <person name="Morris K."/>
            <person name="Thomas K."/>
            <person name="Tisa L.S."/>
        </authorList>
    </citation>
    <scope>NUCLEOTIDE SEQUENCE [LARGE SCALE GENOMIC DNA]</scope>
    <source>
        <strain evidence="1 2">BA1</strain>
    </source>
</reference>
<organism evidence="1 2">
    <name type="scientific">Photorhabdus aegyptia</name>
    <dbReference type="NCBI Taxonomy" id="2805098"/>
    <lineage>
        <taxon>Bacteria</taxon>
        <taxon>Pseudomonadati</taxon>
        <taxon>Pseudomonadota</taxon>
        <taxon>Gammaproteobacteria</taxon>
        <taxon>Enterobacterales</taxon>
        <taxon>Morganellaceae</taxon>
        <taxon>Photorhabdus</taxon>
    </lineage>
</organism>
<dbReference type="AlphaFoldDB" id="A0A022PGK1"/>
<name>A0A022PGK1_9GAMM</name>
<proteinExistence type="predicted"/>